<sequence>MPQGIQFTGAYEVSTLPALIPGNWYIGFACKQCRQHFAILNEPTGTGALELSGRATFSATCPNCEASGEYSASELVQFQTAQGGPMSTA</sequence>
<reference evidence="1 2" key="1">
    <citation type="submission" date="2018-08" db="EMBL/GenBank/DDBJ databases">
        <title>Genome sequence of Methylocystis hirsuta CSC1, a methanotroph able to accumulate PHAs.</title>
        <authorList>
            <person name="Bordel S."/>
            <person name="Rodriguez E."/>
            <person name="Gancedo J."/>
            <person name="Munoz R."/>
        </authorList>
    </citation>
    <scope>NUCLEOTIDE SEQUENCE [LARGE SCALE GENOMIC DNA]</scope>
    <source>
        <strain evidence="1 2">CSC1</strain>
    </source>
</reference>
<dbReference type="Proteomes" id="UP000268623">
    <property type="component" value="Unassembled WGS sequence"/>
</dbReference>
<evidence type="ECO:0000313" key="2">
    <source>
        <dbReference type="Proteomes" id="UP000268623"/>
    </source>
</evidence>
<gene>
    <name evidence="1" type="ORF">D1O30_05310</name>
</gene>
<keyword evidence="2" id="KW-1185">Reference proteome</keyword>
<dbReference type="RefSeq" id="WP_123175085.1">
    <property type="nucleotide sequence ID" value="NZ_QWDD01000001.1"/>
</dbReference>
<dbReference type="AlphaFoldDB" id="A0A3M9XLI3"/>
<comment type="caution">
    <text evidence="1">The sequence shown here is derived from an EMBL/GenBank/DDBJ whole genome shotgun (WGS) entry which is preliminary data.</text>
</comment>
<accession>A0A3M9XLI3</accession>
<evidence type="ECO:0000313" key="1">
    <source>
        <dbReference type="EMBL" id="RNJ49103.1"/>
    </source>
</evidence>
<dbReference type="OrthoDB" id="8448927at2"/>
<protein>
    <submittedName>
        <fullName evidence="1">Uncharacterized protein</fullName>
    </submittedName>
</protein>
<organism evidence="1 2">
    <name type="scientific">Methylocystis hirsuta</name>
    <dbReference type="NCBI Taxonomy" id="369798"/>
    <lineage>
        <taxon>Bacteria</taxon>
        <taxon>Pseudomonadati</taxon>
        <taxon>Pseudomonadota</taxon>
        <taxon>Alphaproteobacteria</taxon>
        <taxon>Hyphomicrobiales</taxon>
        <taxon>Methylocystaceae</taxon>
        <taxon>Methylocystis</taxon>
    </lineage>
</organism>
<dbReference type="EMBL" id="QWDD01000001">
    <property type="protein sequence ID" value="RNJ49103.1"/>
    <property type="molecule type" value="Genomic_DNA"/>
</dbReference>
<name>A0A3M9XLI3_9HYPH</name>
<proteinExistence type="predicted"/>